<evidence type="ECO:0000256" key="1">
    <source>
        <dbReference type="ARBA" id="ARBA00022737"/>
    </source>
</evidence>
<dbReference type="SUPFAM" id="SSF48452">
    <property type="entry name" value="TPR-like"/>
    <property type="match status" value="2"/>
</dbReference>
<evidence type="ECO:0000256" key="4">
    <source>
        <dbReference type="SAM" id="MobiDB-lite"/>
    </source>
</evidence>
<proteinExistence type="predicted"/>
<dbReference type="GO" id="GO:0051879">
    <property type="term" value="F:Hsp90 protein binding"/>
    <property type="evidence" value="ECO:0007669"/>
    <property type="project" value="TreeGrafter"/>
</dbReference>
<dbReference type="PROSITE" id="PS50005">
    <property type="entry name" value="TPR"/>
    <property type="match status" value="1"/>
</dbReference>
<protein>
    <submittedName>
        <fullName evidence="6">Uncharacterized protein</fullName>
    </submittedName>
</protein>
<dbReference type="Gene3D" id="1.25.40.10">
    <property type="entry name" value="Tetratricopeptide repeat domain"/>
    <property type="match status" value="2"/>
</dbReference>
<dbReference type="Proteomes" id="UP000887577">
    <property type="component" value="Unplaced"/>
</dbReference>
<dbReference type="WBParaSite" id="PSU_v2.g10731.t1">
    <property type="protein sequence ID" value="PSU_v2.g10731.t1"/>
    <property type="gene ID" value="PSU_v2.g10731"/>
</dbReference>
<dbReference type="PANTHER" id="PTHR22904:SF523">
    <property type="entry name" value="STRESS-INDUCED-PHOSPHOPROTEIN 1"/>
    <property type="match status" value="1"/>
</dbReference>
<feature type="compositionally biased region" description="Polar residues" evidence="4">
    <location>
        <begin position="20"/>
        <end position="36"/>
    </location>
</feature>
<organism evidence="5 6">
    <name type="scientific">Panagrolaimus superbus</name>
    <dbReference type="NCBI Taxonomy" id="310955"/>
    <lineage>
        <taxon>Eukaryota</taxon>
        <taxon>Metazoa</taxon>
        <taxon>Ecdysozoa</taxon>
        <taxon>Nematoda</taxon>
        <taxon>Chromadorea</taxon>
        <taxon>Rhabditida</taxon>
        <taxon>Tylenchina</taxon>
        <taxon>Panagrolaimomorpha</taxon>
        <taxon>Panagrolaimoidea</taxon>
        <taxon>Panagrolaimidae</taxon>
        <taxon>Panagrolaimus</taxon>
    </lineage>
</organism>
<name>A0A914XRW2_9BILA</name>
<dbReference type="Pfam" id="PF13181">
    <property type="entry name" value="TPR_8"/>
    <property type="match status" value="2"/>
</dbReference>
<feature type="compositionally biased region" description="Polar residues" evidence="4">
    <location>
        <begin position="1"/>
        <end position="10"/>
    </location>
</feature>
<keyword evidence="1" id="KW-0677">Repeat</keyword>
<keyword evidence="5" id="KW-1185">Reference proteome</keyword>
<dbReference type="SMART" id="SM00028">
    <property type="entry name" value="TPR"/>
    <property type="match status" value="6"/>
</dbReference>
<dbReference type="AlphaFoldDB" id="A0A914XRW2"/>
<reference evidence="6" key="1">
    <citation type="submission" date="2022-11" db="UniProtKB">
        <authorList>
            <consortium name="WormBaseParasite"/>
        </authorList>
    </citation>
    <scope>IDENTIFICATION</scope>
</reference>
<evidence type="ECO:0000313" key="5">
    <source>
        <dbReference type="Proteomes" id="UP000887577"/>
    </source>
</evidence>
<dbReference type="Pfam" id="PF13176">
    <property type="entry name" value="TPR_7"/>
    <property type="match status" value="1"/>
</dbReference>
<sequence>MFHNNRNNYDNVFDEDKSAESTLSSQKDNSLTMPSTSSDAITEEIQLLVNFIENAATSYSEGNLENALHYYEQAIMIDPGNNVLFANKSAILLKLGRIKEAIEEASHSIQLKPEWPKAHFRKAEALKEAKEFEKAIISYCQAIHANSESQRFLHSLILCAQKSIIGENFEAAYKQMKELGLEKSHFVTISVIGQQFLGVHDFQTAISILRIALNIDSPSLKLKESTLGALAKAYYEAKNFGKAIDYLELQLELVSQLKDIKTEIQVHENISEIAETQKDFQLALVHWDSQLRLCHQVHKKFKKN</sequence>
<evidence type="ECO:0000313" key="6">
    <source>
        <dbReference type="WBParaSite" id="PSU_v2.g10731.t1"/>
    </source>
</evidence>
<keyword evidence="2 3" id="KW-0802">TPR repeat</keyword>
<dbReference type="PANTHER" id="PTHR22904">
    <property type="entry name" value="TPR REPEAT CONTAINING PROTEIN"/>
    <property type="match status" value="1"/>
</dbReference>
<feature type="repeat" description="TPR" evidence="3">
    <location>
        <begin position="48"/>
        <end position="81"/>
    </location>
</feature>
<feature type="region of interest" description="Disordered" evidence="4">
    <location>
        <begin position="1"/>
        <end position="36"/>
    </location>
</feature>
<evidence type="ECO:0000256" key="3">
    <source>
        <dbReference type="PROSITE-ProRule" id="PRU00339"/>
    </source>
</evidence>
<dbReference type="InterPro" id="IPR019734">
    <property type="entry name" value="TPR_rpt"/>
</dbReference>
<evidence type="ECO:0000256" key="2">
    <source>
        <dbReference type="ARBA" id="ARBA00022803"/>
    </source>
</evidence>
<dbReference type="InterPro" id="IPR011990">
    <property type="entry name" value="TPR-like_helical_dom_sf"/>
</dbReference>
<accession>A0A914XRW2</accession>